<reference evidence="1" key="2">
    <citation type="submission" date="2020-09" db="EMBL/GenBank/DDBJ databases">
        <authorList>
            <person name="Sun Q."/>
            <person name="Ohkuma M."/>
        </authorList>
    </citation>
    <scope>NUCLEOTIDE SEQUENCE</scope>
    <source>
        <strain evidence="1">JCM 17820</strain>
    </source>
</reference>
<accession>A0A830GNN4</accession>
<sequence length="178" mass="19726">MRGQTTLDFAIGMSLFLAVLIFVFLFIPGLLSPFTAGAQDETVTTNRVADQLTKSTLGGPDQPYTIDRFCTVEFFDGNGPGRCVFDDESLSEQLGLDANRQHVNVTIRGNVTKQPSEREEILCWDVSDERLLEQSDCVGSDIRLARGDTPPSTNDETVTALRVVSLNLEDVTLYVEMW</sequence>
<evidence type="ECO:0000313" key="2">
    <source>
        <dbReference type="Proteomes" id="UP000605784"/>
    </source>
</evidence>
<dbReference type="EMBL" id="BMOU01000004">
    <property type="protein sequence ID" value="GGN96754.1"/>
    <property type="molecule type" value="Genomic_DNA"/>
</dbReference>
<dbReference type="Pfam" id="PF23958">
    <property type="entry name" value="DUF7287"/>
    <property type="match status" value="1"/>
</dbReference>
<organism evidence="1 2">
    <name type="scientific">Haloarcula pellucida</name>
    <dbReference type="NCBI Taxonomy" id="1427151"/>
    <lineage>
        <taxon>Archaea</taxon>
        <taxon>Methanobacteriati</taxon>
        <taxon>Methanobacteriota</taxon>
        <taxon>Stenosarchaea group</taxon>
        <taxon>Halobacteria</taxon>
        <taxon>Halobacteriales</taxon>
        <taxon>Haloarculaceae</taxon>
        <taxon>Haloarcula</taxon>
    </lineage>
</organism>
<dbReference type="RefSeq" id="WP_229783137.1">
    <property type="nucleotide sequence ID" value="NZ_BMOU01000004.1"/>
</dbReference>
<reference evidence="1" key="1">
    <citation type="journal article" date="2014" name="Int. J. Syst. Evol. Microbiol.">
        <title>Complete genome sequence of Corynebacterium casei LMG S-19264T (=DSM 44701T), isolated from a smear-ripened cheese.</title>
        <authorList>
            <consortium name="US DOE Joint Genome Institute (JGI-PGF)"/>
            <person name="Walter F."/>
            <person name="Albersmeier A."/>
            <person name="Kalinowski J."/>
            <person name="Ruckert C."/>
        </authorList>
    </citation>
    <scope>NUCLEOTIDE SEQUENCE</scope>
    <source>
        <strain evidence="1">JCM 17820</strain>
    </source>
</reference>
<comment type="caution">
    <text evidence="1">The sequence shown here is derived from an EMBL/GenBank/DDBJ whole genome shotgun (WGS) entry which is preliminary data.</text>
</comment>
<evidence type="ECO:0000313" key="1">
    <source>
        <dbReference type="EMBL" id="GGN96754.1"/>
    </source>
</evidence>
<gene>
    <name evidence="1" type="ORF">GCM10009030_25400</name>
</gene>
<protein>
    <submittedName>
        <fullName evidence="1">Uncharacterized protein</fullName>
    </submittedName>
</protein>
<dbReference type="InterPro" id="IPR056613">
    <property type="entry name" value="DUF7287"/>
</dbReference>
<proteinExistence type="predicted"/>
<dbReference type="Proteomes" id="UP000605784">
    <property type="component" value="Unassembled WGS sequence"/>
</dbReference>
<name>A0A830GNN4_9EURY</name>
<keyword evidence="2" id="KW-1185">Reference proteome</keyword>
<dbReference type="AlphaFoldDB" id="A0A830GNN4"/>